<dbReference type="CDD" id="cd06224">
    <property type="entry name" value="REM"/>
    <property type="match status" value="1"/>
</dbReference>
<feature type="compositionally biased region" description="Polar residues" evidence="3">
    <location>
        <begin position="182"/>
        <end position="193"/>
    </location>
</feature>
<comment type="caution">
    <text evidence="8">The sequence shown here is derived from an EMBL/GenBank/DDBJ whole genome shotgun (WGS) entry which is preliminary data.</text>
</comment>
<dbReference type="SMART" id="SM00229">
    <property type="entry name" value="RasGEFN"/>
    <property type="match status" value="2"/>
</dbReference>
<dbReference type="SMART" id="SM00324">
    <property type="entry name" value="RhoGAP"/>
    <property type="match status" value="1"/>
</dbReference>
<dbReference type="SMART" id="SM00147">
    <property type="entry name" value="RasGEF"/>
    <property type="match status" value="1"/>
</dbReference>
<evidence type="ECO:0000259" key="4">
    <source>
        <dbReference type="PROSITE" id="PS50003"/>
    </source>
</evidence>
<feature type="compositionally biased region" description="Basic and acidic residues" evidence="3">
    <location>
        <begin position="1688"/>
        <end position="1708"/>
    </location>
</feature>
<feature type="region of interest" description="Disordered" evidence="3">
    <location>
        <begin position="1688"/>
        <end position="1716"/>
    </location>
</feature>
<feature type="domain" description="PH" evidence="4">
    <location>
        <begin position="1778"/>
        <end position="1813"/>
    </location>
</feature>
<keyword evidence="9" id="KW-1185">Reference proteome</keyword>
<dbReference type="SUPFAM" id="SSF48366">
    <property type="entry name" value="Ras GEF"/>
    <property type="match status" value="2"/>
</dbReference>
<dbReference type="InterPro" id="IPR000651">
    <property type="entry name" value="Ras-like_Gua-exchang_fac_N"/>
</dbReference>
<dbReference type="Pfam" id="PF00617">
    <property type="entry name" value="RasGEF"/>
    <property type="match status" value="1"/>
</dbReference>
<evidence type="ECO:0000259" key="7">
    <source>
        <dbReference type="PROSITE" id="PS50238"/>
    </source>
</evidence>
<dbReference type="Gene3D" id="1.10.555.10">
    <property type="entry name" value="Rho GTPase activation protein"/>
    <property type="match status" value="1"/>
</dbReference>
<dbReference type="PANTHER" id="PTHR23176">
    <property type="entry name" value="RHO/RAC/CDC GTPASE-ACTIVATING PROTEIN"/>
    <property type="match status" value="1"/>
</dbReference>
<organism evidence="8 9">
    <name type="scientific">Gigaspora rosea</name>
    <dbReference type="NCBI Taxonomy" id="44941"/>
    <lineage>
        <taxon>Eukaryota</taxon>
        <taxon>Fungi</taxon>
        <taxon>Fungi incertae sedis</taxon>
        <taxon>Mucoromycota</taxon>
        <taxon>Glomeromycotina</taxon>
        <taxon>Glomeromycetes</taxon>
        <taxon>Diversisporales</taxon>
        <taxon>Gigasporaceae</taxon>
        <taxon>Gigaspora</taxon>
    </lineage>
</organism>
<dbReference type="GO" id="GO:0005737">
    <property type="term" value="C:cytoplasm"/>
    <property type="evidence" value="ECO:0007669"/>
    <property type="project" value="TreeGrafter"/>
</dbReference>
<feature type="domain" description="Rho-GAP" evidence="7">
    <location>
        <begin position="1850"/>
        <end position="1998"/>
    </location>
</feature>
<feature type="region of interest" description="Disordered" evidence="3">
    <location>
        <begin position="367"/>
        <end position="415"/>
    </location>
</feature>
<feature type="compositionally biased region" description="Low complexity" evidence="3">
    <location>
        <begin position="383"/>
        <end position="410"/>
    </location>
</feature>
<dbReference type="STRING" id="44941.A0A397TYI2"/>
<feature type="region of interest" description="Disordered" evidence="3">
    <location>
        <begin position="295"/>
        <end position="326"/>
    </location>
</feature>
<dbReference type="PROSITE" id="PS50009">
    <property type="entry name" value="RASGEF_CAT"/>
    <property type="match status" value="1"/>
</dbReference>
<dbReference type="GO" id="GO:0005096">
    <property type="term" value="F:GTPase activator activity"/>
    <property type="evidence" value="ECO:0007669"/>
    <property type="project" value="UniProtKB-KW"/>
</dbReference>
<dbReference type="PROSITE" id="PS50003">
    <property type="entry name" value="PH_DOMAIN"/>
    <property type="match status" value="1"/>
</dbReference>
<dbReference type="Pfam" id="PF00620">
    <property type="entry name" value="RhoGAP"/>
    <property type="match status" value="1"/>
</dbReference>
<dbReference type="InterPro" id="IPR011993">
    <property type="entry name" value="PH-like_dom_sf"/>
</dbReference>
<evidence type="ECO:0000313" key="9">
    <source>
        <dbReference type="Proteomes" id="UP000266673"/>
    </source>
</evidence>
<feature type="domain" description="N-terminal Ras-GEF" evidence="6">
    <location>
        <begin position="410"/>
        <end position="547"/>
    </location>
</feature>
<feature type="region of interest" description="Disordered" evidence="3">
    <location>
        <begin position="1"/>
        <end position="20"/>
    </location>
</feature>
<evidence type="ECO:0000256" key="1">
    <source>
        <dbReference type="ARBA" id="ARBA00022468"/>
    </source>
</evidence>
<dbReference type="InterPro" id="IPR001895">
    <property type="entry name" value="RASGEF_cat_dom"/>
</dbReference>
<feature type="compositionally biased region" description="Polar residues" evidence="3">
    <location>
        <begin position="7"/>
        <end position="20"/>
    </location>
</feature>
<dbReference type="Gene3D" id="2.30.29.30">
    <property type="entry name" value="Pleckstrin-homology domain (PH domain)/Phosphotyrosine-binding domain (PTB)"/>
    <property type="match status" value="1"/>
</dbReference>
<dbReference type="Pfam" id="PF00618">
    <property type="entry name" value="RasGEF_N"/>
    <property type="match status" value="2"/>
</dbReference>
<evidence type="ECO:0000259" key="5">
    <source>
        <dbReference type="PROSITE" id="PS50009"/>
    </source>
</evidence>
<dbReference type="SUPFAM" id="SSF48350">
    <property type="entry name" value="GTPase activation domain, GAP"/>
    <property type="match status" value="1"/>
</dbReference>
<proteinExistence type="predicted"/>
<evidence type="ECO:0000256" key="2">
    <source>
        <dbReference type="PROSITE-ProRule" id="PRU00168"/>
    </source>
</evidence>
<dbReference type="PANTHER" id="PTHR23176:SF129">
    <property type="entry name" value="RHO GTPASE ACTIVATING PROTEIN AT 16F, ISOFORM E-RELATED"/>
    <property type="match status" value="1"/>
</dbReference>
<dbReference type="Gene3D" id="1.20.870.10">
    <property type="entry name" value="Son of sevenless (SoS) protein Chain: S domain 1"/>
    <property type="match status" value="2"/>
</dbReference>
<sequence>MGKDIFSTLSPTNERGMNLNPSHFESNASKLIFEGSSNDKFSPPLVSKYYYGEICYEVDRTVAMRFKKHVCLLIFEDNVVICKRKWVRYTSANLRPIIDAMGFGGNHSSTNVNSSNVNSDSGGQDWDTRSITSTRGVLDNDGSSLNKGKGYYTKWKLDACYSIHSVDVVPDPNIPTGYSPYITPSSQPPFTANRNDDTSSLRSASSSLSAIANVSSTSGVILYLNIVDNGEKDSYRVFVASNNDVRSLWIAKLWDAKKANLRKLMKLSDKQSKGLNNDLDNYGLTTVQYGTRGGLNNSQDFTGIGDEKSENTTTTPRRRAYWGTGKHPELIIRETNVVKQSFDSNSLSSPSSPSPKIELSLPSEIKSLSPESTTSPPEPTISPPETTTSPPEPTTSPSEPTTSLPESTTSQTLIRGGSIDSIIHELVFETQKGTEENDEFLHAFLLTYPLFADTTHILRELKRCASMQSTFEDDEQNEQDNKTNKIIERLMIILTTWCRNYSRDLTRDDIWNGMLELVDEAFAKNPSNAEEIKRLMQESRDSVLNVENNEEEMIVKETLYHPVPAPLSLDLSNLLVTGLTPALFLKMVPEELAQQIYIYHFLELYKTKPMMDLRIFSPSKNQELLLKESPLNSTPAAPHFLTRLINHHILIATQQSAYTSRRPLILTHWIQTGIACKMLGDMSGWMAVASAICSPGIIRLKETWRRVNERWKDVVVNDWVPLLLSYGSIDGEADIENVNSLLLVIKDKKEKSKTKPIPYFGFITIALDRINSTIPSVIDRSSNDQSRVGSRNNSISGSSIINFEKYRKMYDTIIHSLNQWEQAESYIKFDENSCPFTPSSPLQKYFHQLNSVPASSALNIGQLFDSSLICEPRLHGQYLEHHARQHKSHSAYVPLVFTEVIPSSRLFEKNAVLSASGTLGKKTSNSSLNIGSDNNSLVSMASPTRQSFSSPTVNSDTYPSSPIKTQSANNSPVHQIYGGVRQRTISFPPSKIGPITSTTWNTGLDLFTRNWLGGLVQHRGSYTVLLKCMKDIAGVGEMLMFVKDGELVFKSVRDATGSRPASIVETSSGTTSKRNSIHGIIHPQQNSPRTSLYTNGEHDALMVVVKAGTLERLVDVLINGVASFSTSVVDDNGEPPLTIGKQGQLGINSTEYLATFFSTYRSFCSPSVLLDILKRHYANAKKNSKKPIESTTSVTFDNETKNDIASYDWNQVITIQSKVLKVLHYWVEEFFYDFLDDLTLKSRLIHFLNDAKLEIEELISNVNDEQLLSHTEETKELIINLKRLAMTKSLEPANDAQNEKMASLVDKVINDPSSLPSSRNNDITKDANIVIPSSDVQNVSDLLDSIDILVIGLFEAVTPQEWVLAFEILETQSINILGWYPKKQASTSDEEIHITDIFTVLQQTERTGSSKRSVLSSLPRSIQALCRIHSAIRKWTIQEIVSTSIDLERRVNRINIFLDMILLSRKRMEKLDIYPKDEIAKYESEAKRGVPSFVESAIVSALISSESRLFTKAWNEVSINRDGGLESLESLLQCGSSKRHLTINIQHNYPLVPCIGWLFERMLEICCNVPDISFDTEKLINYDKRRYVYNLTHIFVRLQRELSERAQDRKPVVDFSDLISVTQKSNAKTHIRFLKEIVSRENNMIRVSNAPPKQPKLQKPFYKLVAEQQEKVKRDQKEKERLAKDIRETQNKLQKKQNEQAKLLEKQQPRPRNKSRVESFIKHAVRPFSMVLANTWQSTIHSSNTNSSSKSQNTNHKPTLVINLINSVTSVENDAMFDFVFRVESEEGGQYLFQALDYDNMNEWIQVINDAAKEGAEKRRTIFQSEPQPIDPKEEEVPEETKTRSSVYGKELFTLMADGKIPVLVEKCIAEIEKRGLEEVGIYRVPGIAGSVNKLRAAFNTNAEAVNLNDEEYRDINVIAGALKLFFRSLPEPLTTFELYDEFIRAAKIQSRDDKFYAIKDLLYQLPKPNYVLLKRLIEHLERYFTFFFSFFRFSRVA</sequence>
<dbReference type="SUPFAM" id="SSF50729">
    <property type="entry name" value="PH domain-like"/>
    <property type="match status" value="1"/>
</dbReference>
<dbReference type="InterPro" id="IPR001849">
    <property type="entry name" value="PH_domain"/>
</dbReference>
<dbReference type="InterPro" id="IPR008936">
    <property type="entry name" value="Rho_GTPase_activation_prot"/>
</dbReference>
<feature type="region of interest" description="Disordered" evidence="3">
    <location>
        <begin position="940"/>
        <end position="971"/>
    </location>
</feature>
<feature type="domain" description="N-terminal Ras-GEF" evidence="6">
    <location>
        <begin position="1101"/>
        <end position="1282"/>
    </location>
</feature>
<feature type="domain" description="Ras-GEF" evidence="5">
    <location>
        <begin position="588"/>
        <end position="873"/>
    </location>
</feature>
<dbReference type="PROSITE" id="PS50212">
    <property type="entry name" value="RASGEF_NTER"/>
    <property type="match status" value="2"/>
</dbReference>
<dbReference type="InterPro" id="IPR023578">
    <property type="entry name" value="Ras_GEF_dom_sf"/>
</dbReference>
<dbReference type="GO" id="GO:0007264">
    <property type="term" value="P:small GTPase-mediated signal transduction"/>
    <property type="evidence" value="ECO:0007669"/>
    <property type="project" value="InterPro"/>
</dbReference>
<accession>A0A397TYI2</accession>
<dbReference type="Proteomes" id="UP000266673">
    <property type="component" value="Unassembled WGS sequence"/>
</dbReference>
<dbReference type="GO" id="GO:0005085">
    <property type="term" value="F:guanyl-nucleotide exchange factor activity"/>
    <property type="evidence" value="ECO:0007669"/>
    <property type="project" value="UniProtKB-KW"/>
</dbReference>
<dbReference type="PROSITE" id="PS50238">
    <property type="entry name" value="RHOGAP"/>
    <property type="match status" value="1"/>
</dbReference>
<dbReference type="EMBL" id="QKWP01002856">
    <property type="protein sequence ID" value="RIB02008.1"/>
    <property type="molecule type" value="Genomic_DNA"/>
</dbReference>
<evidence type="ECO:0000256" key="3">
    <source>
        <dbReference type="SAM" id="MobiDB-lite"/>
    </source>
</evidence>
<protein>
    <submittedName>
        <fullName evidence="8">Ras guanine nucleotide exchange factor domain-containing protein</fullName>
    </submittedName>
</protein>
<dbReference type="Gene3D" id="1.10.840.10">
    <property type="entry name" value="Ras guanine-nucleotide exchange factors catalytic domain"/>
    <property type="match status" value="2"/>
</dbReference>
<keyword evidence="1" id="KW-0343">GTPase activation</keyword>
<evidence type="ECO:0000313" key="8">
    <source>
        <dbReference type="EMBL" id="RIB02008.1"/>
    </source>
</evidence>
<reference evidence="8 9" key="1">
    <citation type="submission" date="2018-06" db="EMBL/GenBank/DDBJ databases">
        <title>Comparative genomics reveals the genomic features of Rhizophagus irregularis, R. cerebriforme, R. diaphanum and Gigaspora rosea, and their symbiotic lifestyle signature.</title>
        <authorList>
            <person name="Morin E."/>
            <person name="San Clemente H."/>
            <person name="Chen E.C.H."/>
            <person name="De La Providencia I."/>
            <person name="Hainaut M."/>
            <person name="Kuo A."/>
            <person name="Kohler A."/>
            <person name="Murat C."/>
            <person name="Tang N."/>
            <person name="Roy S."/>
            <person name="Loubradou J."/>
            <person name="Henrissat B."/>
            <person name="Grigoriev I.V."/>
            <person name="Corradi N."/>
            <person name="Roux C."/>
            <person name="Martin F.M."/>
        </authorList>
    </citation>
    <scope>NUCLEOTIDE SEQUENCE [LARGE SCALE GENOMIC DNA]</scope>
    <source>
        <strain evidence="8 9">DAOM 194757</strain>
    </source>
</reference>
<feature type="region of interest" description="Disordered" evidence="3">
    <location>
        <begin position="180"/>
        <end position="201"/>
    </location>
</feature>
<dbReference type="InterPro" id="IPR050729">
    <property type="entry name" value="Rho-GAP"/>
</dbReference>
<dbReference type="InterPro" id="IPR000198">
    <property type="entry name" value="RhoGAP_dom"/>
</dbReference>
<dbReference type="InterPro" id="IPR036964">
    <property type="entry name" value="RASGEF_cat_dom_sf"/>
</dbReference>
<evidence type="ECO:0000259" key="6">
    <source>
        <dbReference type="PROSITE" id="PS50212"/>
    </source>
</evidence>
<keyword evidence="2" id="KW-0344">Guanine-nucleotide releasing factor</keyword>
<name>A0A397TYI2_9GLOM</name>
<dbReference type="SMART" id="SM00233">
    <property type="entry name" value="PH"/>
    <property type="match status" value="2"/>
</dbReference>
<gene>
    <name evidence="8" type="ORF">C2G38_926886</name>
</gene>
<dbReference type="OrthoDB" id="79452at2759"/>